<dbReference type="CDD" id="cd06558">
    <property type="entry name" value="crotonase-like"/>
    <property type="match status" value="1"/>
</dbReference>
<gene>
    <name evidence="2" type="ORF">HTY61_17840</name>
</gene>
<dbReference type="InterPro" id="IPR001753">
    <property type="entry name" value="Enoyl-CoA_hydra/iso"/>
</dbReference>
<proteinExistence type="inferred from homology"/>
<dbReference type="Gene3D" id="3.90.226.10">
    <property type="entry name" value="2-enoyl-CoA Hydratase, Chain A, domain 1"/>
    <property type="match status" value="1"/>
</dbReference>
<dbReference type="AlphaFoldDB" id="A0A6N1VGX6"/>
<organism evidence="2 3">
    <name type="scientific">Oricola thermophila</name>
    <dbReference type="NCBI Taxonomy" id="2742145"/>
    <lineage>
        <taxon>Bacteria</taxon>
        <taxon>Pseudomonadati</taxon>
        <taxon>Pseudomonadota</taxon>
        <taxon>Alphaproteobacteria</taxon>
        <taxon>Hyphomicrobiales</taxon>
        <taxon>Ahrensiaceae</taxon>
        <taxon>Oricola</taxon>
    </lineage>
</organism>
<dbReference type="NCBIfam" id="NF006588">
    <property type="entry name" value="PRK09120.1"/>
    <property type="match status" value="1"/>
</dbReference>
<dbReference type="SUPFAM" id="SSF52096">
    <property type="entry name" value="ClpP/crotonase"/>
    <property type="match status" value="1"/>
</dbReference>
<evidence type="ECO:0000256" key="1">
    <source>
        <dbReference type="ARBA" id="ARBA00005254"/>
    </source>
</evidence>
<dbReference type="EC" id="4.2.1.101" evidence="2"/>
<reference evidence="2 3" key="1">
    <citation type="submission" date="2020-06" db="EMBL/GenBank/DDBJ databases">
        <title>Oricola thermophila sp. nov. isolated from a tidal sediments.</title>
        <authorList>
            <person name="Kwon K.K."/>
            <person name="Yang S.-H."/>
            <person name="Park M.-J."/>
        </authorList>
    </citation>
    <scope>NUCLEOTIDE SEQUENCE [LARGE SCALE GENOMIC DNA]</scope>
    <source>
        <strain evidence="2 3">MEBiC13590</strain>
    </source>
</reference>
<keyword evidence="3" id="KW-1185">Reference proteome</keyword>
<dbReference type="GO" id="GO:0008300">
    <property type="term" value="P:isoprenoid catabolic process"/>
    <property type="evidence" value="ECO:0007669"/>
    <property type="project" value="TreeGrafter"/>
</dbReference>
<evidence type="ECO:0000313" key="3">
    <source>
        <dbReference type="Proteomes" id="UP000509367"/>
    </source>
</evidence>
<dbReference type="InterPro" id="IPR051683">
    <property type="entry name" value="Enoyl-CoA_Hydratase/Isomerase"/>
</dbReference>
<name>A0A6N1VGX6_9HYPH</name>
<comment type="similarity">
    <text evidence="1">Belongs to the enoyl-CoA hydratase/isomerase family.</text>
</comment>
<keyword evidence="2" id="KW-0456">Lyase</keyword>
<dbReference type="InterPro" id="IPR029045">
    <property type="entry name" value="ClpP/crotonase-like_dom_sf"/>
</dbReference>
<dbReference type="PANTHER" id="PTHR42964">
    <property type="entry name" value="ENOYL-COA HYDRATASE"/>
    <property type="match status" value="1"/>
</dbReference>
<dbReference type="GO" id="GO:0016829">
    <property type="term" value="F:lyase activity"/>
    <property type="evidence" value="ECO:0007669"/>
    <property type="project" value="UniProtKB-KW"/>
</dbReference>
<dbReference type="PANTHER" id="PTHR42964:SF1">
    <property type="entry name" value="POLYKETIDE BIOSYNTHESIS ENOYL-COA HYDRATASE PKSH-RELATED"/>
    <property type="match status" value="1"/>
</dbReference>
<dbReference type="EMBL" id="CP054836">
    <property type="protein sequence ID" value="QKV20176.1"/>
    <property type="molecule type" value="Genomic_DNA"/>
</dbReference>
<accession>A0A6N1VGX6</accession>
<dbReference type="KEGG" id="orm:HTY61_17840"/>
<protein>
    <submittedName>
        <fullName evidence="2">p-hydroxycinnamoyl CoA hydratase/lyase</fullName>
        <ecNumber evidence="2">4.1.2.41</ecNumber>
        <ecNumber evidence="2">4.2.1.101</ecNumber>
    </submittedName>
</protein>
<sequence>MNFETLKVDISDHIARITLNRPDKKNAMNPRLHVEMTELLETLRYEDDVKVLVITGSGNAFCAGMDLKEFFHELKVKNPKEFRRVFRMAGEWRGRTLRQYPKPTIAMVNGYCFGGAFSIVEGCDLAVAAQEATFGLSEVNFRGFPGGPVSKSLANIMHPRDALLYAMTGRTFSGSEAEKMKFVNFAVPLADLERETMALAREIAAKDATALRACKDGYRYSLEMSWDASISYTAAKEDEVYMAQKGGWIESGIGDFVEGKYKPGLQGNEEVGGGR</sequence>
<dbReference type="EC" id="4.1.2.41" evidence="2"/>
<dbReference type="Pfam" id="PF00378">
    <property type="entry name" value="ECH_1"/>
    <property type="match status" value="1"/>
</dbReference>
<dbReference type="RefSeq" id="WP_175278067.1">
    <property type="nucleotide sequence ID" value="NZ_CP054836.1"/>
</dbReference>
<evidence type="ECO:0000313" key="2">
    <source>
        <dbReference type="EMBL" id="QKV20176.1"/>
    </source>
</evidence>
<dbReference type="Proteomes" id="UP000509367">
    <property type="component" value="Chromosome"/>
</dbReference>